<dbReference type="RefSeq" id="WP_185780043.1">
    <property type="nucleotide sequence ID" value="NZ_JACJUU010000008.1"/>
</dbReference>
<organism evidence="15 16">
    <name type="scientific">Pusillimonas minor</name>
    <dbReference type="NCBI Taxonomy" id="2697024"/>
    <lineage>
        <taxon>Bacteria</taxon>
        <taxon>Pseudomonadati</taxon>
        <taxon>Pseudomonadota</taxon>
        <taxon>Betaproteobacteria</taxon>
        <taxon>Burkholderiales</taxon>
        <taxon>Alcaligenaceae</taxon>
        <taxon>Pusillimonas</taxon>
    </lineage>
</organism>
<feature type="transmembrane region" description="Helical" evidence="12">
    <location>
        <begin position="99"/>
        <end position="116"/>
    </location>
</feature>
<dbReference type="GO" id="GO:0008963">
    <property type="term" value="F:phospho-N-acetylmuramoyl-pentapeptide-transferase activity"/>
    <property type="evidence" value="ECO:0007669"/>
    <property type="project" value="UniProtKB-UniRule"/>
</dbReference>
<accession>A0A842HRU3</accession>
<feature type="transmembrane region" description="Helical" evidence="12">
    <location>
        <begin position="224"/>
        <end position="244"/>
    </location>
</feature>
<evidence type="ECO:0000256" key="5">
    <source>
        <dbReference type="ARBA" id="ARBA00022692"/>
    </source>
</evidence>
<dbReference type="PROSITE" id="PS01347">
    <property type="entry name" value="MRAY_1"/>
    <property type="match status" value="1"/>
</dbReference>
<name>A0A842HRU3_9BURK</name>
<feature type="transmembrane region" description="Helical" evidence="12">
    <location>
        <begin position="264"/>
        <end position="282"/>
    </location>
</feature>
<feature type="transmembrane region" description="Helical" evidence="12">
    <location>
        <begin position="369"/>
        <end position="388"/>
    </location>
</feature>
<keyword evidence="16" id="KW-1185">Reference proteome</keyword>
<comment type="similarity">
    <text evidence="2 12">Belongs to the glycosyltransferase 4 family. MraY subfamily.</text>
</comment>
<comment type="function">
    <text evidence="12">Catalyzes the initial step of the lipid cycle reactions in the biosynthesis of the cell wall peptidoglycan: transfers peptidoglycan precursor phospho-MurNAc-pentapeptide from UDP-MurNAc-pentapeptide onto the lipid carrier undecaprenyl phosphate, yielding undecaprenyl-pyrophosphoryl-MurNAc-pentapeptide, known as lipid I.</text>
</comment>
<dbReference type="PROSITE" id="PS01348">
    <property type="entry name" value="MRAY_2"/>
    <property type="match status" value="1"/>
</dbReference>
<evidence type="ECO:0000256" key="14">
    <source>
        <dbReference type="PIRSR" id="PIRSR600715-1"/>
    </source>
</evidence>
<dbReference type="EC" id="2.7.8.13" evidence="12 13"/>
<dbReference type="PANTHER" id="PTHR22926:SF5">
    <property type="entry name" value="PHOSPHO-N-ACETYLMURAMOYL-PENTAPEPTIDE-TRANSFERASE HOMOLOG"/>
    <property type="match status" value="1"/>
</dbReference>
<feature type="binding site" evidence="14">
    <location>
        <position position="217"/>
    </location>
    <ligand>
        <name>Mg(2+)</name>
        <dbReference type="ChEBI" id="CHEBI:18420"/>
    </ligand>
</feature>
<dbReference type="Proteomes" id="UP000545386">
    <property type="component" value="Unassembled WGS sequence"/>
</dbReference>
<evidence type="ECO:0000256" key="8">
    <source>
        <dbReference type="ARBA" id="ARBA00022989"/>
    </source>
</evidence>
<keyword evidence="3 12" id="KW-0132">Cell division</keyword>
<evidence type="ECO:0000256" key="7">
    <source>
        <dbReference type="ARBA" id="ARBA00022984"/>
    </source>
</evidence>
<evidence type="ECO:0000256" key="2">
    <source>
        <dbReference type="ARBA" id="ARBA00005583"/>
    </source>
</evidence>
<feature type="transmembrane region" description="Helical" evidence="12">
    <location>
        <begin position="20"/>
        <end position="47"/>
    </location>
</feature>
<protein>
    <recommendedName>
        <fullName evidence="12 13">Phospho-N-acetylmuramoyl-pentapeptide-transferase</fullName>
        <ecNumber evidence="12 13">2.7.8.13</ecNumber>
    </recommendedName>
    <alternativeName>
        <fullName evidence="12">UDP-MurNAc-pentapeptide phosphotransferase</fullName>
    </alternativeName>
</protein>
<dbReference type="GO" id="GO:0071555">
    <property type="term" value="P:cell wall organization"/>
    <property type="evidence" value="ECO:0007669"/>
    <property type="project" value="UniProtKB-KW"/>
</dbReference>
<evidence type="ECO:0000256" key="3">
    <source>
        <dbReference type="ARBA" id="ARBA00022618"/>
    </source>
</evidence>
<dbReference type="GO" id="GO:0008360">
    <property type="term" value="P:regulation of cell shape"/>
    <property type="evidence" value="ECO:0007669"/>
    <property type="project" value="UniProtKB-KW"/>
</dbReference>
<dbReference type="UniPathway" id="UPA00219"/>
<comment type="caution">
    <text evidence="15">The sequence shown here is derived from an EMBL/GenBank/DDBJ whole genome shotgun (WGS) entry which is preliminary data.</text>
</comment>
<evidence type="ECO:0000256" key="1">
    <source>
        <dbReference type="ARBA" id="ARBA00004141"/>
    </source>
</evidence>
<keyword evidence="8 12" id="KW-1133">Transmembrane helix</keyword>
<evidence type="ECO:0000256" key="10">
    <source>
        <dbReference type="ARBA" id="ARBA00023306"/>
    </source>
</evidence>
<dbReference type="GO" id="GO:0009252">
    <property type="term" value="P:peptidoglycan biosynthetic process"/>
    <property type="evidence" value="ECO:0007669"/>
    <property type="project" value="UniProtKB-UniRule"/>
</dbReference>
<evidence type="ECO:0000256" key="6">
    <source>
        <dbReference type="ARBA" id="ARBA00022960"/>
    </source>
</evidence>
<feature type="transmembrane region" description="Helical" evidence="12">
    <location>
        <begin position="68"/>
        <end position="93"/>
    </location>
</feature>
<comment type="subcellular location">
    <subcellularLocation>
        <location evidence="12">Cell membrane</location>
        <topology evidence="12">Multi-pass membrane protein</topology>
    </subcellularLocation>
    <subcellularLocation>
        <location evidence="1">Membrane</location>
        <topology evidence="1">Multi-pass membrane protein</topology>
    </subcellularLocation>
</comment>
<evidence type="ECO:0000313" key="15">
    <source>
        <dbReference type="EMBL" id="MBC2770358.1"/>
    </source>
</evidence>
<dbReference type="NCBIfam" id="TIGR00445">
    <property type="entry name" value="mraY"/>
    <property type="match status" value="1"/>
</dbReference>
<evidence type="ECO:0000256" key="9">
    <source>
        <dbReference type="ARBA" id="ARBA00023136"/>
    </source>
</evidence>
<keyword evidence="12 14" id="KW-0479">Metal-binding</keyword>
<dbReference type="InterPro" id="IPR003524">
    <property type="entry name" value="PNAcMuramoyl-5peptid_Trfase"/>
</dbReference>
<keyword evidence="6 12" id="KW-0133">Cell shape</keyword>
<keyword evidence="11 12" id="KW-0961">Cell wall biogenesis/degradation</keyword>
<evidence type="ECO:0000256" key="12">
    <source>
        <dbReference type="HAMAP-Rule" id="MF_00038"/>
    </source>
</evidence>
<dbReference type="GO" id="GO:0005886">
    <property type="term" value="C:plasma membrane"/>
    <property type="evidence" value="ECO:0007669"/>
    <property type="project" value="UniProtKB-SubCell"/>
</dbReference>
<evidence type="ECO:0000256" key="4">
    <source>
        <dbReference type="ARBA" id="ARBA00022679"/>
    </source>
</evidence>
<proteinExistence type="inferred from homology"/>
<dbReference type="CDD" id="cd06852">
    <property type="entry name" value="GT_MraY"/>
    <property type="match status" value="1"/>
</dbReference>
<evidence type="ECO:0000313" key="16">
    <source>
        <dbReference type="Proteomes" id="UP000545386"/>
    </source>
</evidence>
<dbReference type="GO" id="GO:0051301">
    <property type="term" value="P:cell division"/>
    <property type="evidence" value="ECO:0007669"/>
    <property type="project" value="UniProtKB-KW"/>
</dbReference>
<dbReference type="InterPro" id="IPR000715">
    <property type="entry name" value="Glycosyl_transferase_4"/>
</dbReference>
<comment type="catalytic activity">
    <reaction evidence="12">
        <text>UDP-N-acetyl-alpha-D-muramoyl-L-alanyl-gamma-D-glutamyl-meso-2,6-diaminopimeloyl-D-alanyl-D-alanine + di-trans,octa-cis-undecaprenyl phosphate = di-trans,octa-cis-undecaprenyl diphospho-N-acetyl-alpha-D-muramoyl-L-alanyl-D-glutamyl-meso-2,6-diaminopimeloyl-D-alanyl-D-alanine + UMP</text>
        <dbReference type="Rhea" id="RHEA:28386"/>
        <dbReference type="ChEBI" id="CHEBI:57865"/>
        <dbReference type="ChEBI" id="CHEBI:60392"/>
        <dbReference type="ChEBI" id="CHEBI:61386"/>
        <dbReference type="ChEBI" id="CHEBI:61387"/>
        <dbReference type="EC" id="2.7.8.13"/>
    </reaction>
</comment>
<dbReference type="InterPro" id="IPR018480">
    <property type="entry name" value="PNAcMuramoyl-5peptid_Trfase_CS"/>
</dbReference>
<keyword evidence="7 12" id="KW-0573">Peptidoglycan synthesis</keyword>
<dbReference type="PANTHER" id="PTHR22926">
    <property type="entry name" value="PHOSPHO-N-ACETYLMURAMOYL-PENTAPEPTIDE-TRANSFERASE"/>
    <property type="match status" value="1"/>
</dbReference>
<feature type="transmembrane region" description="Helical" evidence="12">
    <location>
        <begin position="136"/>
        <end position="156"/>
    </location>
</feature>
<reference evidence="15 16" key="1">
    <citation type="submission" date="2020-08" db="EMBL/GenBank/DDBJ databases">
        <title>Paraeoetvoesia sp. YC-7-48 draft genome sequence.</title>
        <authorList>
            <person name="Yao L."/>
        </authorList>
    </citation>
    <scope>NUCLEOTIDE SEQUENCE [LARGE SCALE GENOMIC DNA]</scope>
    <source>
        <strain evidence="16">YC-7-48</strain>
    </source>
</reference>
<keyword evidence="10 12" id="KW-0131">Cell cycle</keyword>
<keyword evidence="5 12" id="KW-0812">Transmembrane</keyword>
<feature type="binding site" evidence="14">
    <location>
        <position position="292"/>
    </location>
    <ligand>
        <name>Mg(2+)</name>
        <dbReference type="ChEBI" id="CHEBI:18420"/>
    </ligand>
</feature>
<evidence type="ECO:0000256" key="13">
    <source>
        <dbReference type="NCBIfam" id="TIGR00445"/>
    </source>
</evidence>
<dbReference type="AlphaFoldDB" id="A0A842HRU3"/>
<gene>
    <name evidence="12" type="primary">mraY</name>
    <name evidence="15" type="ORF">GTU67_10600</name>
</gene>
<feature type="transmembrane region" description="Helical" evidence="12">
    <location>
        <begin position="288"/>
        <end position="308"/>
    </location>
</feature>
<feature type="transmembrane region" description="Helical" evidence="12">
    <location>
        <begin position="192"/>
        <end position="212"/>
    </location>
</feature>
<feature type="transmembrane region" description="Helical" evidence="12">
    <location>
        <begin position="315"/>
        <end position="336"/>
    </location>
</feature>
<keyword evidence="9 12" id="KW-0472">Membrane</keyword>
<dbReference type="HAMAP" id="MF_00038">
    <property type="entry name" value="MraY"/>
    <property type="match status" value="1"/>
</dbReference>
<dbReference type="Pfam" id="PF00953">
    <property type="entry name" value="Glycos_transf_4"/>
    <property type="match status" value="1"/>
</dbReference>
<comment type="pathway">
    <text evidence="12">Cell wall biogenesis; peptidoglycan biosynthesis.</text>
</comment>
<keyword evidence="12 14" id="KW-0460">Magnesium</keyword>
<dbReference type="EMBL" id="JACJUU010000008">
    <property type="protein sequence ID" value="MBC2770358.1"/>
    <property type="molecule type" value="Genomic_DNA"/>
</dbReference>
<dbReference type="GO" id="GO:0046872">
    <property type="term" value="F:metal ion binding"/>
    <property type="evidence" value="ECO:0007669"/>
    <property type="project" value="UniProtKB-KW"/>
</dbReference>
<keyword evidence="4 12" id="KW-0808">Transferase</keyword>
<evidence type="ECO:0000256" key="11">
    <source>
        <dbReference type="ARBA" id="ARBA00023316"/>
    </source>
</evidence>
<comment type="cofactor">
    <cofactor evidence="12 14">
        <name>Mg(2+)</name>
        <dbReference type="ChEBI" id="CHEBI:18420"/>
    </cofactor>
</comment>
<keyword evidence="12" id="KW-1003">Cell membrane</keyword>
<sequence length="391" mass="42906">MLLELARWLSESPHFRAFGVFEYITLRAVLACATALLIGLVAGPAVIRKLTALKIGQAVRSYGPESHLVKTGTPTMGGALILISIAVSTLLWADWTNRFVWVVLLVTFGFGWIGWADDYKKVVHRDPEGMSSRQKFFWQALIGIVAAVYLAFAVSAPANAELWPLFLDWVASGFTMPLPTRADLIVPFFKSVSYPLGVFGFVALTWFVIVGSSNAVNLTDGLDGLAIMPTVMVGSALGIFAYVVGRVDYSKYLLFPYIPGASELMVLCAAIAGAGLAFLWFNTYPAQVFMGDVGALALGGALGTIAVIVRQEIVLFIMGGVFVVETLSVMIQVTYFKYTKRKYGQGRRIFRMAPLHHHFEVGGWKETQVVVRFWIISMMLVLIGLATLKLR</sequence>